<dbReference type="HOGENOM" id="CLU_2730249_0_0_2"/>
<dbReference type="EMBL" id="KE356560">
    <property type="protein sequence ID" value="ERG91777.1"/>
    <property type="molecule type" value="Genomic_DNA"/>
</dbReference>
<protein>
    <submittedName>
        <fullName evidence="2">Uncharacterized protein</fullName>
    </submittedName>
</protein>
<accession>U1PDV7</accession>
<sequence>MPSIVDKLNDFRGTRPAQAISAAMFLASGLYNLFYNPGVLALIFGVLFSVVGVLAVYKLIVGESIVQSIAS</sequence>
<gene>
    <name evidence="2" type="ORF">J07HQW1_01811</name>
</gene>
<proteinExistence type="predicted"/>
<dbReference type="AlphaFoldDB" id="U1PDV7"/>
<keyword evidence="1" id="KW-0812">Transmembrane</keyword>
<evidence type="ECO:0000256" key="1">
    <source>
        <dbReference type="SAM" id="Phobius"/>
    </source>
</evidence>
<name>U1PDV7_9EURY</name>
<organism evidence="2 3">
    <name type="scientific">Haloquadratum walsbyi J07HQW1</name>
    <dbReference type="NCBI Taxonomy" id="1238424"/>
    <lineage>
        <taxon>Archaea</taxon>
        <taxon>Methanobacteriati</taxon>
        <taxon>Methanobacteriota</taxon>
        <taxon>Stenosarchaea group</taxon>
        <taxon>Halobacteria</taxon>
        <taxon>Halobacteriales</taxon>
        <taxon>Haloferacaceae</taxon>
        <taxon>Haloquadratum</taxon>
    </lineage>
</organism>
<dbReference type="STRING" id="1238424.J07HQW1_01811"/>
<keyword evidence="1" id="KW-0472">Membrane</keyword>
<dbReference type="Proteomes" id="UP000030649">
    <property type="component" value="Unassembled WGS sequence"/>
</dbReference>
<evidence type="ECO:0000313" key="2">
    <source>
        <dbReference type="EMBL" id="ERG91777.1"/>
    </source>
</evidence>
<reference evidence="2 3" key="1">
    <citation type="journal article" date="2013" name="PLoS ONE">
        <title>Assembly-driven community genomics of a hypersaline microbial ecosystem.</title>
        <authorList>
            <person name="Podell S."/>
            <person name="Ugalde J.A."/>
            <person name="Narasingarao P."/>
            <person name="Banfield J.F."/>
            <person name="Heidelberg K.B."/>
            <person name="Allen E.E."/>
        </authorList>
    </citation>
    <scope>NUCLEOTIDE SEQUENCE [LARGE SCALE GENOMIC DNA]</scope>
    <source>
        <strain evidence="3">J07HQW1</strain>
    </source>
</reference>
<keyword evidence="1" id="KW-1133">Transmembrane helix</keyword>
<evidence type="ECO:0000313" key="3">
    <source>
        <dbReference type="Proteomes" id="UP000030649"/>
    </source>
</evidence>
<feature type="transmembrane region" description="Helical" evidence="1">
    <location>
        <begin position="40"/>
        <end position="61"/>
    </location>
</feature>